<sequence>MSMNDNYSETPIPFDEKFDFLVNYMAQRRCHYTASVDLFGSGSKVFETFAKLNFMGAMKPILKKNHQISKKIVYTPELSEYLPLMKKLKKIMDRREKVINMMKIQAELEFNEMERKNILLHQEFESFLKYKPYMGTLISQAATNQENPPEYLIPEIEEYAPLDPLSLVNQEEPIEQKFEVVKGIDEKYVVEFRDNPLLPLLDPRSPNSCEDSTLIVQEETKQIQTVDLIIELNTTKDDTNPDFFEKKFSSDASNQKTEQLSSKVREVTEKSMLPLKIAPDGEIPNSITSKNVKNWKAIHAWNNVTSALVFKKFYSGSNETTIAKHEKGKDFKAKLKLMLEDQARREAVELRKKQEAEGYIIDLPEEKIVKKLNDDDEDSDQERSKMRKTRNFMKKLKPLENLKYPKIVDRVFEFSWFPVDDVFHPKQPEDSEHVLRKAKVEINAEVLLPIAFNCFRSQASSKVRKEILQYMQYLLEEFGVSDTTSIISFYLKYLQNSVFVRRDDDEIEVRAILHSLMY</sequence>
<keyword evidence="2" id="KW-1185">Reference proteome</keyword>
<dbReference type="EMBL" id="JADGJH010001067">
    <property type="protein sequence ID" value="KAJ3119368.1"/>
    <property type="molecule type" value="Genomic_DNA"/>
</dbReference>
<name>A0AAD5T0B4_9FUNG</name>
<protein>
    <submittedName>
        <fullName evidence="1">Uncharacterized protein</fullName>
    </submittedName>
</protein>
<dbReference type="AlphaFoldDB" id="A0AAD5T0B4"/>
<proteinExistence type="predicted"/>
<gene>
    <name evidence="1" type="ORF">HK100_000344</name>
</gene>
<reference evidence="1" key="1">
    <citation type="submission" date="2020-05" db="EMBL/GenBank/DDBJ databases">
        <title>Phylogenomic resolution of chytrid fungi.</title>
        <authorList>
            <person name="Stajich J.E."/>
            <person name="Amses K."/>
            <person name="Simmons R."/>
            <person name="Seto K."/>
            <person name="Myers J."/>
            <person name="Bonds A."/>
            <person name="Quandt C.A."/>
            <person name="Barry K."/>
            <person name="Liu P."/>
            <person name="Grigoriev I."/>
            <person name="Longcore J.E."/>
            <person name="James T.Y."/>
        </authorList>
    </citation>
    <scope>NUCLEOTIDE SEQUENCE</scope>
    <source>
        <strain evidence="1">JEL0513</strain>
    </source>
</reference>
<evidence type="ECO:0000313" key="1">
    <source>
        <dbReference type="EMBL" id="KAJ3119368.1"/>
    </source>
</evidence>
<organism evidence="1 2">
    <name type="scientific">Physocladia obscura</name>
    <dbReference type="NCBI Taxonomy" id="109957"/>
    <lineage>
        <taxon>Eukaryota</taxon>
        <taxon>Fungi</taxon>
        <taxon>Fungi incertae sedis</taxon>
        <taxon>Chytridiomycota</taxon>
        <taxon>Chytridiomycota incertae sedis</taxon>
        <taxon>Chytridiomycetes</taxon>
        <taxon>Chytridiales</taxon>
        <taxon>Chytriomycetaceae</taxon>
        <taxon>Physocladia</taxon>
    </lineage>
</organism>
<accession>A0AAD5T0B4</accession>
<evidence type="ECO:0000313" key="2">
    <source>
        <dbReference type="Proteomes" id="UP001211907"/>
    </source>
</evidence>
<comment type="caution">
    <text evidence="1">The sequence shown here is derived from an EMBL/GenBank/DDBJ whole genome shotgun (WGS) entry which is preliminary data.</text>
</comment>
<dbReference type="Proteomes" id="UP001211907">
    <property type="component" value="Unassembled WGS sequence"/>
</dbReference>